<comment type="caution">
    <text evidence="8">The sequence shown here is derived from an EMBL/GenBank/DDBJ whole genome shotgun (WGS) entry which is preliminary data.</text>
</comment>
<dbReference type="Gene3D" id="6.10.340.10">
    <property type="match status" value="1"/>
</dbReference>
<keyword evidence="3" id="KW-0808">Transferase</keyword>
<evidence type="ECO:0000259" key="7">
    <source>
        <dbReference type="PROSITE" id="PS50885"/>
    </source>
</evidence>
<keyword evidence="5" id="KW-0175">Coiled coil</keyword>
<dbReference type="SMART" id="SM00304">
    <property type="entry name" value="HAMP"/>
    <property type="match status" value="1"/>
</dbReference>
<dbReference type="InterPro" id="IPR010559">
    <property type="entry name" value="Sig_transdc_His_kin_internal"/>
</dbReference>
<dbReference type="InterPro" id="IPR003594">
    <property type="entry name" value="HATPase_dom"/>
</dbReference>
<dbReference type="PANTHER" id="PTHR34220:SF7">
    <property type="entry name" value="SENSOR HISTIDINE KINASE YPDA"/>
    <property type="match status" value="1"/>
</dbReference>
<dbReference type="PANTHER" id="PTHR34220">
    <property type="entry name" value="SENSOR HISTIDINE KINASE YPDA"/>
    <property type="match status" value="1"/>
</dbReference>
<dbReference type="OrthoDB" id="138378at2"/>
<keyword evidence="6" id="KW-1133">Transmembrane helix</keyword>
<feature type="domain" description="HAMP" evidence="7">
    <location>
        <begin position="236"/>
        <end position="289"/>
    </location>
</feature>
<evidence type="ECO:0000256" key="6">
    <source>
        <dbReference type="SAM" id="Phobius"/>
    </source>
</evidence>
<feature type="transmembrane region" description="Helical" evidence="6">
    <location>
        <begin position="215"/>
        <end position="236"/>
    </location>
</feature>
<gene>
    <name evidence="8" type="ORF">HMPREF9436_00101</name>
</gene>
<keyword evidence="2" id="KW-0597">Phosphoprotein</keyword>
<dbReference type="STRING" id="748224.HMPREF9436_00101"/>
<evidence type="ECO:0000256" key="3">
    <source>
        <dbReference type="ARBA" id="ARBA00022679"/>
    </source>
</evidence>
<sequence length="531" mass="60548">MQTLPIRPKAWYNKSLPNERRRQALQHRKRQITLKQRMGLCLAAFFAAFAMQLTLNGYQSRAVQAVQDAQMGCFNAISRFQGGVESSISVLENYRWENSEPEEIIDRLQSASSTCNAWLWRIGTSLNSLESVSDEQRVLYSAVDTVYQTYTGLLDELENDLLSGNDAAASQLYYAKVVPCGDYLSQYTLQLLETAIQDSQTTYTTISALNERITMLQTVVVALCVALGCVTGLMVMRLLTPVQQMIAASRAIGKSEFDTPDIPLPKQPEIAQLAESFNIMKHSMAQQVTTLQEKNEIERELHRQKTEALELQNRMERSRLQQLRSQIDPHFLFNTLNVIQQTAGTETAYRTQALIMALSHLLRYSLMSNDEQVPLSREVRIVDEYYSIYHVRFGERVRMEWRISDSLDLTETMVPSFILQPVVENAFKHGICPKEEGGVVRIRVNPLREKGLLCIRVVDNGVGIQLDQLRQLRGALSQPGERWEHIGIYNVAARLRLLDRNSRFVIRSHPGRGTAVVLYLPLVENEEEFEE</sequence>
<proteinExistence type="predicted"/>
<dbReference type="CDD" id="cd06225">
    <property type="entry name" value="HAMP"/>
    <property type="match status" value="1"/>
</dbReference>
<dbReference type="SUPFAM" id="SSF158472">
    <property type="entry name" value="HAMP domain-like"/>
    <property type="match status" value="1"/>
</dbReference>
<evidence type="ECO:0000256" key="2">
    <source>
        <dbReference type="ARBA" id="ARBA00022553"/>
    </source>
</evidence>
<dbReference type="GO" id="GO:0000155">
    <property type="term" value="F:phosphorelay sensor kinase activity"/>
    <property type="evidence" value="ECO:0007669"/>
    <property type="project" value="InterPro"/>
</dbReference>
<evidence type="ECO:0000313" key="8">
    <source>
        <dbReference type="EMBL" id="EFQ08324.1"/>
    </source>
</evidence>
<dbReference type="PROSITE" id="PS50885">
    <property type="entry name" value="HAMP"/>
    <property type="match status" value="1"/>
</dbReference>
<dbReference type="InterPro" id="IPR036890">
    <property type="entry name" value="HATPase_C_sf"/>
</dbReference>
<dbReference type="GO" id="GO:0016020">
    <property type="term" value="C:membrane"/>
    <property type="evidence" value="ECO:0007669"/>
    <property type="project" value="UniProtKB-SubCell"/>
</dbReference>
<dbReference type="Gene3D" id="3.30.565.10">
    <property type="entry name" value="Histidine kinase-like ATPase, C-terminal domain"/>
    <property type="match status" value="1"/>
</dbReference>
<evidence type="ECO:0000256" key="5">
    <source>
        <dbReference type="SAM" id="Coils"/>
    </source>
</evidence>
<dbReference type="InterPro" id="IPR050640">
    <property type="entry name" value="Bact_2-comp_sensor_kinase"/>
</dbReference>
<dbReference type="InterPro" id="IPR003660">
    <property type="entry name" value="HAMP_dom"/>
</dbReference>
<dbReference type="Proteomes" id="UP000006028">
    <property type="component" value="Unassembled WGS sequence"/>
</dbReference>
<keyword evidence="6" id="KW-0472">Membrane</keyword>
<comment type="subcellular location">
    <subcellularLocation>
        <location evidence="1">Membrane</location>
    </subcellularLocation>
</comment>
<keyword evidence="4" id="KW-0418">Kinase</keyword>
<protein>
    <submittedName>
        <fullName evidence="8">HAMP domain protein</fullName>
    </submittedName>
</protein>
<dbReference type="HOGENOM" id="CLU_020473_5_1_9"/>
<name>E2ZEM3_9FIRM</name>
<evidence type="ECO:0000256" key="4">
    <source>
        <dbReference type="ARBA" id="ARBA00022777"/>
    </source>
</evidence>
<dbReference type="EMBL" id="AECU01000014">
    <property type="protein sequence ID" value="EFQ08324.1"/>
    <property type="molecule type" value="Genomic_DNA"/>
</dbReference>
<organism evidence="8 9">
    <name type="scientific">Faecalibacterium cf. prausnitzii KLE1255</name>
    <dbReference type="NCBI Taxonomy" id="748224"/>
    <lineage>
        <taxon>Bacteria</taxon>
        <taxon>Bacillati</taxon>
        <taxon>Bacillota</taxon>
        <taxon>Clostridia</taxon>
        <taxon>Eubacteriales</taxon>
        <taxon>Oscillospiraceae</taxon>
        <taxon>Faecalibacterium</taxon>
    </lineage>
</organism>
<keyword evidence="6" id="KW-0812">Transmembrane</keyword>
<dbReference type="SUPFAM" id="SSF55874">
    <property type="entry name" value="ATPase domain of HSP90 chaperone/DNA topoisomerase II/histidine kinase"/>
    <property type="match status" value="1"/>
</dbReference>
<reference evidence="8 9" key="1">
    <citation type="submission" date="2010-08" db="EMBL/GenBank/DDBJ databases">
        <authorList>
            <person name="Weinstock G."/>
            <person name="Sodergren E."/>
            <person name="Clifton S."/>
            <person name="Fulton L."/>
            <person name="Fulton B."/>
            <person name="Courtney L."/>
            <person name="Fronick C."/>
            <person name="Harrison M."/>
            <person name="Strong C."/>
            <person name="Farmer C."/>
            <person name="Delahaunty K."/>
            <person name="Markovic C."/>
            <person name="Hall O."/>
            <person name="Minx P."/>
            <person name="Tomlinson C."/>
            <person name="Mitreva M."/>
            <person name="Hou S."/>
            <person name="Chen J."/>
            <person name="Wollam A."/>
            <person name="Pepin K.H."/>
            <person name="Johnson M."/>
            <person name="Bhonagiri V."/>
            <person name="Zhang X."/>
            <person name="Suruliraj S."/>
            <person name="Warren W."/>
            <person name="Chinwalla A."/>
            <person name="Mardis E.R."/>
            <person name="Wilson R.K."/>
        </authorList>
    </citation>
    <scope>NUCLEOTIDE SEQUENCE [LARGE SCALE GENOMIC DNA]</scope>
    <source>
        <strain evidence="8 9">KLE1255</strain>
    </source>
</reference>
<dbReference type="Pfam" id="PF06580">
    <property type="entry name" value="His_kinase"/>
    <property type="match status" value="1"/>
</dbReference>
<dbReference type="Pfam" id="PF02518">
    <property type="entry name" value="HATPase_c"/>
    <property type="match status" value="1"/>
</dbReference>
<accession>E2ZEM3</accession>
<dbReference type="Pfam" id="PF00672">
    <property type="entry name" value="HAMP"/>
    <property type="match status" value="1"/>
</dbReference>
<dbReference type="eggNOG" id="COG2972">
    <property type="taxonomic scope" value="Bacteria"/>
</dbReference>
<evidence type="ECO:0000256" key="1">
    <source>
        <dbReference type="ARBA" id="ARBA00004370"/>
    </source>
</evidence>
<dbReference type="BioCyc" id="FCF748224-HMP:GTSS-2236-MONOMER"/>
<feature type="coiled-coil region" evidence="5">
    <location>
        <begin position="294"/>
        <end position="326"/>
    </location>
</feature>
<dbReference type="AlphaFoldDB" id="E2ZEM3"/>
<evidence type="ECO:0000313" key="9">
    <source>
        <dbReference type="Proteomes" id="UP000006028"/>
    </source>
</evidence>